<evidence type="ECO:0000313" key="13">
    <source>
        <dbReference type="Proteomes" id="UP001519460"/>
    </source>
</evidence>
<keyword evidence="6" id="KW-0325">Glycoprotein</keyword>
<feature type="disulfide bond" evidence="7">
    <location>
        <begin position="158"/>
        <end position="168"/>
    </location>
</feature>
<evidence type="ECO:0000256" key="1">
    <source>
        <dbReference type="ARBA" id="ARBA00004613"/>
    </source>
</evidence>
<evidence type="ECO:0008006" key="14">
    <source>
        <dbReference type="Google" id="ProtNLM"/>
    </source>
</evidence>
<accession>A0ABD0LVJ2</accession>
<comment type="caution">
    <text evidence="7">Lacks conserved residue(s) required for the propagation of feature annotation.</text>
</comment>
<name>A0ABD0LVJ2_9CAEN</name>
<keyword evidence="7" id="KW-0245">EGF-like domain</keyword>
<proteinExistence type="predicted"/>
<dbReference type="PANTHER" id="PTHR14949">
    <property type="entry name" value="EGF-LIKE-DOMAIN, MULTIPLE 7, 8"/>
    <property type="match status" value="1"/>
</dbReference>
<gene>
    <name evidence="12" type="ORF">BaRGS_00005422</name>
</gene>
<keyword evidence="8" id="KW-0175">Coiled coil</keyword>
<evidence type="ECO:0000256" key="8">
    <source>
        <dbReference type="SAM" id="Coils"/>
    </source>
</evidence>
<feature type="disulfide bond" evidence="7">
    <location>
        <begin position="208"/>
        <end position="217"/>
    </location>
</feature>
<dbReference type="InterPro" id="IPR038677">
    <property type="entry name" value="WIF_sf"/>
</dbReference>
<dbReference type="PROSITE" id="PS00022">
    <property type="entry name" value="EGF_1"/>
    <property type="match status" value="2"/>
</dbReference>
<dbReference type="Gene3D" id="2.10.25.10">
    <property type="entry name" value="Laminin"/>
    <property type="match status" value="3"/>
</dbReference>
<dbReference type="GO" id="GO:0005576">
    <property type="term" value="C:extracellular region"/>
    <property type="evidence" value="ECO:0007669"/>
    <property type="project" value="UniProtKB-SubCell"/>
</dbReference>
<keyword evidence="5 7" id="KW-1015">Disulfide bond</keyword>
<keyword evidence="4" id="KW-0732">Signal</keyword>
<feature type="disulfide bond" evidence="7">
    <location>
        <begin position="176"/>
        <end position="185"/>
    </location>
</feature>
<feature type="coiled-coil region" evidence="8">
    <location>
        <begin position="344"/>
        <end position="378"/>
    </location>
</feature>
<evidence type="ECO:0000256" key="2">
    <source>
        <dbReference type="ARBA" id="ARBA00022473"/>
    </source>
</evidence>
<evidence type="ECO:0000259" key="10">
    <source>
        <dbReference type="PROSITE" id="PS50026"/>
    </source>
</evidence>
<sequence>MLEGDYAAYRLRRRSRHSEDTDLVGTRTHHNSCKCEGTRMGFYYVFDNFTSLDPHLLYPPLLGIPTRGLIPSVFQITIPCKGKEEGVASLVLGLTIYNKYNRPLEGTPIKFKLRKQCVAFVTASLCPGDCQNGGTCNEFGACECRQGFHGTYCEIALCDPVCQNNGTCISPKICACPSGYRGRLCEIAACGRPCENGGHCLPDGFCWCQKGFYGDACEFSNCNPHCANGGTCIGPDRFHLLSETETPKGERPRRSKNSTQEQIRREKRREKRARTRKQKLERKLEKAERRLLSIMFRFGKGWNLSRGERRVLRKLEREQSTELLPRKDRKFLVKIITRERGNLNKKHKKMLRRYKKLIKKLRKLTKSLTKRVKKKKKERVFV</sequence>
<feature type="disulfide bond" evidence="7">
    <location>
        <begin position="190"/>
        <end position="200"/>
    </location>
</feature>
<keyword evidence="2" id="KW-0217">Developmental protein</keyword>
<keyword evidence="13" id="KW-1185">Reference proteome</keyword>
<feature type="disulfide bond" evidence="7">
    <location>
        <begin position="126"/>
        <end position="136"/>
    </location>
</feature>
<dbReference type="AlphaFoldDB" id="A0ABD0LVJ2"/>
<dbReference type="InterPro" id="IPR050969">
    <property type="entry name" value="Dev_Signal_Modulators"/>
</dbReference>
<dbReference type="PROSITE" id="PS01186">
    <property type="entry name" value="EGF_2"/>
    <property type="match status" value="2"/>
</dbReference>
<dbReference type="PROSITE" id="PS50814">
    <property type="entry name" value="WIF"/>
    <property type="match status" value="1"/>
</dbReference>
<organism evidence="12 13">
    <name type="scientific">Batillaria attramentaria</name>
    <dbReference type="NCBI Taxonomy" id="370345"/>
    <lineage>
        <taxon>Eukaryota</taxon>
        <taxon>Metazoa</taxon>
        <taxon>Spiralia</taxon>
        <taxon>Lophotrochozoa</taxon>
        <taxon>Mollusca</taxon>
        <taxon>Gastropoda</taxon>
        <taxon>Caenogastropoda</taxon>
        <taxon>Sorbeoconcha</taxon>
        <taxon>Cerithioidea</taxon>
        <taxon>Batillariidae</taxon>
        <taxon>Batillaria</taxon>
    </lineage>
</organism>
<dbReference type="Proteomes" id="UP001519460">
    <property type="component" value="Unassembled WGS sequence"/>
</dbReference>
<feature type="domain" description="EGF-like" evidence="10">
    <location>
        <begin position="187"/>
        <end position="218"/>
    </location>
</feature>
<dbReference type="SMART" id="SM00181">
    <property type="entry name" value="EGF"/>
    <property type="match status" value="3"/>
</dbReference>
<dbReference type="Gene3D" id="2.60.40.2170">
    <property type="entry name" value="Wnt, WIF domain"/>
    <property type="match status" value="1"/>
</dbReference>
<dbReference type="PROSITE" id="PS50026">
    <property type="entry name" value="EGF_3"/>
    <property type="match status" value="3"/>
</dbReference>
<dbReference type="CDD" id="cd00054">
    <property type="entry name" value="EGF_CA"/>
    <property type="match status" value="1"/>
</dbReference>
<evidence type="ECO:0000256" key="9">
    <source>
        <dbReference type="SAM" id="MobiDB-lite"/>
    </source>
</evidence>
<feature type="region of interest" description="Disordered" evidence="9">
    <location>
        <begin position="244"/>
        <end position="282"/>
    </location>
</feature>
<feature type="domain" description="EGF-like" evidence="10">
    <location>
        <begin position="154"/>
        <end position="186"/>
    </location>
</feature>
<dbReference type="InterPro" id="IPR000742">
    <property type="entry name" value="EGF"/>
</dbReference>
<feature type="compositionally biased region" description="Basic residues" evidence="9">
    <location>
        <begin position="265"/>
        <end position="280"/>
    </location>
</feature>
<reference evidence="12 13" key="1">
    <citation type="journal article" date="2023" name="Sci. Data">
        <title>Genome assembly of the Korean intertidal mud-creeper Batillaria attramentaria.</title>
        <authorList>
            <person name="Patra A.K."/>
            <person name="Ho P.T."/>
            <person name="Jun S."/>
            <person name="Lee S.J."/>
            <person name="Kim Y."/>
            <person name="Won Y.J."/>
        </authorList>
    </citation>
    <scope>NUCLEOTIDE SEQUENCE [LARGE SCALE GENOMIC DNA]</scope>
    <source>
        <strain evidence="12">Wonlab-2016</strain>
    </source>
</reference>
<dbReference type="SUPFAM" id="SSF57196">
    <property type="entry name" value="EGF/Laminin"/>
    <property type="match status" value="1"/>
</dbReference>
<dbReference type="PANTHER" id="PTHR14949:SF54">
    <property type="entry name" value="VWFD DOMAIN-CONTAINING PROTEIN"/>
    <property type="match status" value="1"/>
</dbReference>
<evidence type="ECO:0000313" key="12">
    <source>
        <dbReference type="EMBL" id="KAK7503501.1"/>
    </source>
</evidence>
<protein>
    <recommendedName>
        <fullName evidence="14">Wnt inhibitory factor 1</fullName>
    </recommendedName>
</protein>
<comment type="caution">
    <text evidence="12">The sequence shown here is derived from an EMBL/GenBank/DDBJ whole genome shotgun (WGS) entry which is preliminary data.</text>
</comment>
<dbReference type="Pfam" id="PF02019">
    <property type="entry name" value="WIF"/>
    <property type="match status" value="1"/>
</dbReference>
<feature type="domain" description="EGF-like" evidence="10">
    <location>
        <begin position="122"/>
        <end position="151"/>
    </location>
</feature>
<evidence type="ECO:0000256" key="6">
    <source>
        <dbReference type="ARBA" id="ARBA00023180"/>
    </source>
</evidence>
<dbReference type="InterPro" id="IPR003306">
    <property type="entry name" value="WIF"/>
</dbReference>
<comment type="subcellular location">
    <subcellularLocation>
        <location evidence="1">Secreted</location>
    </subcellularLocation>
</comment>
<evidence type="ECO:0000256" key="5">
    <source>
        <dbReference type="ARBA" id="ARBA00023157"/>
    </source>
</evidence>
<dbReference type="EMBL" id="JACVVK020000020">
    <property type="protein sequence ID" value="KAK7503501.1"/>
    <property type="molecule type" value="Genomic_DNA"/>
</dbReference>
<feature type="domain" description="WIF" evidence="11">
    <location>
        <begin position="1"/>
        <end position="117"/>
    </location>
</feature>
<dbReference type="Pfam" id="PF23106">
    <property type="entry name" value="EGF_Teneurin"/>
    <property type="match status" value="1"/>
</dbReference>
<evidence type="ECO:0000256" key="3">
    <source>
        <dbReference type="ARBA" id="ARBA00022525"/>
    </source>
</evidence>
<keyword evidence="3" id="KW-0964">Secreted</keyword>
<evidence type="ECO:0000256" key="7">
    <source>
        <dbReference type="PROSITE-ProRule" id="PRU00076"/>
    </source>
</evidence>
<evidence type="ECO:0000256" key="4">
    <source>
        <dbReference type="ARBA" id="ARBA00022729"/>
    </source>
</evidence>
<evidence type="ECO:0000259" key="11">
    <source>
        <dbReference type="PROSITE" id="PS50814"/>
    </source>
</evidence>